<evidence type="ECO:0000256" key="1">
    <source>
        <dbReference type="SAM" id="MobiDB-lite"/>
    </source>
</evidence>
<dbReference type="AlphaFoldDB" id="A0A267FX08"/>
<evidence type="ECO:0000313" key="3">
    <source>
        <dbReference type="Proteomes" id="UP000215902"/>
    </source>
</evidence>
<protein>
    <submittedName>
        <fullName evidence="2">Uncharacterized protein</fullName>
    </submittedName>
</protein>
<sequence length="173" mass="19426">MKKFRDNCVSRFHCLLDKGKAPNAVKKRITALCKMQEEMGLHGIKLNGKQIMKNIKSRLKGKTDLKKNRKQDRTKNGKKRCCDFFRAKTILHLTGFLVCGIKPSTEADHLDSDSPPCGSGNANSSRSSGSQCSQLTPSTVKKLQAKRRMDETKETADLSNAELQRLLLLEKFT</sequence>
<dbReference type="Proteomes" id="UP000215902">
    <property type="component" value="Unassembled WGS sequence"/>
</dbReference>
<gene>
    <name evidence="2" type="ORF">BOX15_Mlig025327g2</name>
</gene>
<keyword evidence="3" id="KW-1185">Reference proteome</keyword>
<feature type="compositionally biased region" description="Basic and acidic residues" evidence="1">
    <location>
        <begin position="147"/>
        <end position="156"/>
    </location>
</feature>
<proteinExistence type="predicted"/>
<name>A0A267FX08_9PLAT</name>
<reference evidence="2 3" key="1">
    <citation type="submission" date="2017-06" db="EMBL/GenBank/DDBJ databases">
        <title>A platform for efficient transgenesis in Macrostomum lignano, a flatworm model organism for stem cell research.</title>
        <authorList>
            <person name="Berezikov E."/>
        </authorList>
    </citation>
    <scope>NUCLEOTIDE SEQUENCE [LARGE SCALE GENOMIC DNA]</scope>
    <source>
        <strain evidence="2">DV1</strain>
        <tissue evidence="2">Whole organism</tissue>
    </source>
</reference>
<feature type="compositionally biased region" description="Low complexity" evidence="1">
    <location>
        <begin position="117"/>
        <end position="134"/>
    </location>
</feature>
<feature type="region of interest" description="Disordered" evidence="1">
    <location>
        <begin position="110"/>
        <end position="156"/>
    </location>
</feature>
<comment type="caution">
    <text evidence="2">The sequence shown here is derived from an EMBL/GenBank/DDBJ whole genome shotgun (WGS) entry which is preliminary data.</text>
</comment>
<accession>A0A267FX08</accession>
<organism evidence="2 3">
    <name type="scientific">Macrostomum lignano</name>
    <dbReference type="NCBI Taxonomy" id="282301"/>
    <lineage>
        <taxon>Eukaryota</taxon>
        <taxon>Metazoa</taxon>
        <taxon>Spiralia</taxon>
        <taxon>Lophotrochozoa</taxon>
        <taxon>Platyhelminthes</taxon>
        <taxon>Rhabditophora</taxon>
        <taxon>Macrostomorpha</taxon>
        <taxon>Macrostomida</taxon>
        <taxon>Macrostomidae</taxon>
        <taxon>Macrostomum</taxon>
    </lineage>
</organism>
<dbReference type="EMBL" id="NIVC01000692">
    <property type="protein sequence ID" value="PAA78370.1"/>
    <property type="molecule type" value="Genomic_DNA"/>
</dbReference>
<evidence type="ECO:0000313" key="2">
    <source>
        <dbReference type="EMBL" id="PAA78370.1"/>
    </source>
</evidence>